<comment type="caution">
    <text evidence="2">The sequence shown here is derived from an EMBL/GenBank/DDBJ whole genome shotgun (WGS) entry which is preliminary data.</text>
</comment>
<proteinExistence type="predicted"/>
<name>A0ABP6M5L9_9ACTN</name>
<feature type="region of interest" description="Disordered" evidence="1">
    <location>
        <begin position="62"/>
        <end position="81"/>
    </location>
</feature>
<organism evidence="2 3">
    <name type="scientific">Streptomyces glomeratus</name>
    <dbReference type="NCBI Taxonomy" id="284452"/>
    <lineage>
        <taxon>Bacteria</taxon>
        <taxon>Bacillati</taxon>
        <taxon>Actinomycetota</taxon>
        <taxon>Actinomycetes</taxon>
        <taxon>Kitasatosporales</taxon>
        <taxon>Streptomycetaceae</taxon>
        <taxon>Streptomyces</taxon>
    </lineage>
</organism>
<sequence length="100" mass="10850">MTPTIPSVARSGPVRSPIRLRERGYLRVLCPKFAIINSRNLVVASGSMMRVPPVPPFRPACALPPSGSAPQSGRPPVVRPCRTEDVTHCDLRRVPGGRDL</sequence>
<accession>A0ABP6M5L9</accession>
<evidence type="ECO:0000313" key="3">
    <source>
        <dbReference type="Proteomes" id="UP001501532"/>
    </source>
</evidence>
<dbReference type="EMBL" id="BAAAUF010000074">
    <property type="protein sequence ID" value="GAA3072627.1"/>
    <property type="molecule type" value="Genomic_DNA"/>
</dbReference>
<protein>
    <submittedName>
        <fullName evidence="2">Uncharacterized protein</fullName>
    </submittedName>
</protein>
<reference evidence="3" key="1">
    <citation type="journal article" date="2019" name="Int. J. Syst. Evol. Microbiol.">
        <title>The Global Catalogue of Microorganisms (GCM) 10K type strain sequencing project: providing services to taxonomists for standard genome sequencing and annotation.</title>
        <authorList>
            <consortium name="The Broad Institute Genomics Platform"/>
            <consortium name="The Broad Institute Genome Sequencing Center for Infectious Disease"/>
            <person name="Wu L."/>
            <person name="Ma J."/>
        </authorList>
    </citation>
    <scope>NUCLEOTIDE SEQUENCE [LARGE SCALE GENOMIC DNA]</scope>
    <source>
        <strain evidence="3">JCM 9091</strain>
    </source>
</reference>
<keyword evidence="3" id="KW-1185">Reference proteome</keyword>
<gene>
    <name evidence="2" type="ORF">GCM10010448_64300</name>
</gene>
<evidence type="ECO:0000256" key="1">
    <source>
        <dbReference type="SAM" id="MobiDB-lite"/>
    </source>
</evidence>
<dbReference type="Proteomes" id="UP001501532">
    <property type="component" value="Unassembled WGS sequence"/>
</dbReference>
<evidence type="ECO:0000313" key="2">
    <source>
        <dbReference type="EMBL" id="GAA3072627.1"/>
    </source>
</evidence>